<dbReference type="RefSeq" id="WP_336613468.1">
    <property type="nucleotide sequence ID" value="NZ_JADBHS010000018.1"/>
</dbReference>
<feature type="binding site" evidence="7">
    <location>
        <position position="81"/>
    </location>
    <ligand>
        <name>Mg(2+)</name>
        <dbReference type="ChEBI" id="CHEBI:18420"/>
        <label>1</label>
        <note>catalytic</note>
    </ligand>
</feature>
<comment type="catalytic activity">
    <reaction evidence="6">
        <text>adenosine 3',5'-bisphosphate + H2O = AMP + phosphate</text>
        <dbReference type="Rhea" id="RHEA:10040"/>
        <dbReference type="ChEBI" id="CHEBI:15377"/>
        <dbReference type="ChEBI" id="CHEBI:43474"/>
        <dbReference type="ChEBI" id="CHEBI:58343"/>
        <dbReference type="ChEBI" id="CHEBI:456215"/>
        <dbReference type="EC" id="3.1.3.7"/>
    </reaction>
</comment>
<feature type="binding site" evidence="6">
    <location>
        <position position="201"/>
    </location>
    <ligand>
        <name>Mg(2+)</name>
        <dbReference type="ChEBI" id="CHEBI:18420"/>
        <label>2</label>
    </ligand>
</feature>
<dbReference type="HAMAP" id="MF_02095">
    <property type="entry name" value="CysQ"/>
    <property type="match status" value="1"/>
</dbReference>
<comment type="subcellular location">
    <subcellularLocation>
        <location evidence="6">Cell membrane</location>
        <topology evidence="6">Peripheral membrane protein</topology>
        <orientation evidence="6">Cytoplasmic side</orientation>
    </subcellularLocation>
</comment>
<reference evidence="8 9" key="1">
    <citation type="submission" date="2020-10" db="EMBL/GenBank/DDBJ databases">
        <title>Campylobacter californiensis sp. nov. isolated from cattle and feral swine in California.</title>
        <authorList>
            <person name="Miller W.G."/>
        </authorList>
    </citation>
    <scope>NUCLEOTIDE SEQUENCE [LARGE SCALE GENOMIC DNA]</scope>
    <source>
        <strain evidence="8 9">RM12919</strain>
    </source>
</reference>
<dbReference type="Gene3D" id="3.30.540.10">
    <property type="entry name" value="Fructose-1,6-Bisphosphatase, subunit A, domain 1"/>
    <property type="match status" value="1"/>
</dbReference>
<dbReference type="Pfam" id="PF00459">
    <property type="entry name" value="Inositol_P"/>
    <property type="match status" value="1"/>
</dbReference>
<organism evidence="8 9">
    <name type="scientific">Campylobacter californiensis</name>
    <dbReference type="NCBI Taxonomy" id="1032243"/>
    <lineage>
        <taxon>Bacteria</taxon>
        <taxon>Pseudomonadati</taxon>
        <taxon>Campylobacterota</taxon>
        <taxon>Epsilonproteobacteria</taxon>
        <taxon>Campylobacterales</taxon>
        <taxon>Campylobacteraceae</taxon>
        <taxon>Campylobacter</taxon>
    </lineage>
</organism>
<proteinExistence type="inferred from homology"/>
<gene>
    <name evidence="6" type="primary">cysQ</name>
    <name evidence="8" type="ORF">CCAL12919_08210</name>
</gene>
<dbReference type="AlphaFoldDB" id="A0ABD4JL76"/>
<evidence type="ECO:0000313" key="9">
    <source>
        <dbReference type="Proteomes" id="UP001318760"/>
    </source>
</evidence>
<evidence type="ECO:0000256" key="2">
    <source>
        <dbReference type="ARBA" id="ARBA00022475"/>
    </source>
</evidence>
<dbReference type="InterPro" id="IPR000760">
    <property type="entry name" value="Inositol_monophosphatase-like"/>
</dbReference>
<sequence>MLENLITLAKKAALAGGAEILKHYDDFSVSIKSDNSPVTSADLASSEIICKILSESDLPICSEENELKDTDLKKFWLIDPLDGTKEFIDKNGNFCVCIALIENLRPSIGVIYIPTSDELFYASRLGAFKQTKNGVVNLNKERQNGGDLVLFNTRNQNKALTTVISKLNLKSKDVGSAIKFCRLAEGSAGVYMRFSPCSIWDIAAGDALIEFSGGVMCQAYDGKDIKYNLNILSSPHFIALSKEKAPILQKTLSIIENEKK</sequence>
<feature type="binding site" evidence="6">
    <location>
        <position position="201"/>
    </location>
    <ligand>
        <name>substrate</name>
    </ligand>
</feature>
<dbReference type="PANTHER" id="PTHR43028">
    <property type="entry name" value="3'(2'),5'-BISPHOSPHATE NUCLEOTIDASE 1"/>
    <property type="match status" value="1"/>
</dbReference>
<name>A0ABD4JL76_9BACT</name>
<dbReference type="InterPro" id="IPR020550">
    <property type="entry name" value="Inositol_monophosphatase_CS"/>
</dbReference>
<comment type="function">
    <text evidence="6">Converts adenosine-3',5'-bisphosphate (PAP) to AMP.</text>
</comment>
<evidence type="ECO:0000256" key="5">
    <source>
        <dbReference type="ARBA" id="ARBA00023136"/>
    </source>
</evidence>
<dbReference type="Proteomes" id="UP001318760">
    <property type="component" value="Unassembled WGS sequence"/>
</dbReference>
<dbReference type="CDD" id="cd01638">
    <property type="entry name" value="CysQ"/>
    <property type="match status" value="1"/>
</dbReference>
<evidence type="ECO:0000256" key="1">
    <source>
        <dbReference type="ARBA" id="ARBA00005289"/>
    </source>
</evidence>
<comment type="cofactor">
    <cofactor evidence="6 7">
        <name>Mg(2+)</name>
        <dbReference type="ChEBI" id="CHEBI:18420"/>
    </cofactor>
</comment>
<dbReference type="PANTHER" id="PTHR43028:SF5">
    <property type="entry name" value="3'(2'),5'-BISPHOSPHATE NUCLEOTIDASE 1"/>
    <property type="match status" value="1"/>
</dbReference>
<dbReference type="GO" id="GO:0005886">
    <property type="term" value="C:plasma membrane"/>
    <property type="evidence" value="ECO:0007669"/>
    <property type="project" value="UniProtKB-SubCell"/>
</dbReference>
<protein>
    <recommendedName>
        <fullName evidence="6">3'(2'),5'-bisphosphate nucleotidase CysQ</fullName>
        <ecNumber evidence="6">3.1.3.7</ecNumber>
    </recommendedName>
    <alternativeName>
        <fullName evidence="6">3'(2'),5-bisphosphonucleoside 3'(2')-phosphohydrolase</fullName>
    </alternativeName>
    <alternativeName>
        <fullName evidence="6">3'-phosphoadenosine 5'-phosphate phosphatase</fullName>
        <shortName evidence="6">PAP phosphatase</shortName>
    </alternativeName>
</protein>
<feature type="binding site" evidence="6">
    <location>
        <position position="81"/>
    </location>
    <ligand>
        <name>Mg(2+)</name>
        <dbReference type="ChEBI" id="CHEBI:18420"/>
        <label>1</label>
    </ligand>
</feature>
<keyword evidence="6 7" id="KW-0460">Magnesium</keyword>
<dbReference type="InterPro" id="IPR050725">
    <property type="entry name" value="CysQ/Inositol_MonoPase"/>
</dbReference>
<feature type="binding site" evidence="7">
    <location>
        <position position="63"/>
    </location>
    <ligand>
        <name>Mg(2+)</name>
        <dbReference type="ChEBI" id="CHEBI:18420"/>
        <label>1</label>
        <note>catalytic</note>
    </ligand>
</feature>
<evidence type="ECO:0000256" key="4">
    <source>
        <dbReference type="ARBA" id="ARBA00022801"/>
    </source>
</evidence>
<feature type="binding site" evidence="6">
    <location>
        <position position="63"/>
    </location>
    <ligand>
        <name>Mg(2+)</name>
        <dbReference type="ChEBI" id="CHEBI:18420"/>
        <label>1</label>
    </ligand>
</feature>
<keyword evidence="3" id="KW-0997">Cell inner membrane</keyword>
<dbReference type="SUPFAM" id="SSF56655">
    <property type="entry name" value="Carbohydrate phosphatase"/>
    <property type="match status" value="1"/>
</dbReference>
<feature type="binding site" evidence="7">
    <location>
        <position position="201"/>
    </location>
    <ligand>
        <name>Mg(2+)</name>
        <dbReference type="ChEBI" id="CHEBI:18420"/>
        <label>1</label>
        <note>catalytic</note>
    </ligand>
</feature>
<dbReference type="PROSITE" id="PS00630">
    <property type="entry name" value="IMP_2"/>
    <property type="match status" value="1"/>
</dbReference>
<dbReference type="GO" id="GO:0008441">
    <property type="term" value="F:3'(2'),5'-bisphosphate nucleotidase activity"/>
    <property type="evidence" value="ECO:0007669"/>
    <property type="project" value="UniProtKB-UniRule"/>
</dbReference>
<dbReference type="EMBL" id="JADBHS010000018">
    <property type="protein sequence ID" value="MBE2987096.1"/>
    <property type="molecule type" value="Genomic_DNA"/>
</dbReference>
<dbReference type="GO" id="GO:0000287">
    <property type="term" value="F:magnesium ion binding"/>
    <property type="evidence" value="ECO:0007669"/>
    <property type="project" value="UniProtKB-UniRule"/>
</dbReference>
<evidence type="ECO:0000256" key="6">
    <source>
        <dbReference type="HAMAP-Rule" id="MF_02095"/>
    </source>
</evidence>
<feature type="binding site" evidence="7">
    <location>
        <position position="79"/>
    </location>
    <ligand>
        <name>Mg(2+)</name>
        <dbReference type="ChEBI" id="CHEBI:18420"/>
        <label>1</label>
        <note>catalytic</note>
    </ligand>
</feature>
<feature type="binding site" evidence="6">
    <location>
        <begin position="81"/>
        <end position="84"/>
    </location>
    <ligand>
        <name>substrate</name>
    </ligand>
</feature>
<feature type="binding site" evidence="7">
    <location>
        <position position="82"/>
    </location>
    <ligand>
        <name>Mg(2+)</name>
        <dbReference type="ChEBI" id="CHEBI:18420"/>
        <label>1</label>
        <note>catalytic</note>
    </ligand>
</feature>
<keyword evidence="5 6" id="KW-0472">Membrane</keyword>
<dbReference type="InterPro" id="IPR006240">
    <property type="entry name" value="CysQ"/>
</dbReference>
<dbReference type="EC" id="3.1.3.7" evidence="6"/>
<feature type="binding site" evidence="6">
    <location>
        <position position="79"/>
    </location>
    <ligand>
        <name>Mg(2+)</name>
        <dbReference type="ChEBI" id="CHEBI:18420"/>
        <label>2</label>
    </ligand>
</feature>
<dbReference type="Gene3D" id="3.40.190.80">
    <property type="match status" value="1"/>
</dbReference>
<accession>A0ABD4JL76</accession>
<evidence type="ECO:0000256" key="3">
    <source>
        <dbReference type="ARBA" id="ARBA00022519"/>
    </source>
</evidence>
<feature type="binding site" evidence="6">
    <location>
        <position position="82"/>
    </location>
    <ligand>
        <name>Mg(2+)</name>
        <dbReference type="ChEBI" id="CHEBI:18420"/>
        <label>2</label>
    </ligand>
</feature>
<evidence type="ECO:0000313" key="8">
    <source>
        <dbReference type="EMBL" id="MBE2987096.1"/>
    </source>
</evidence>
<keyword evidence="2 6" id="KW-1003">Cell membrane</keyword>
<evidence type="ECO:0000256" key="7">
    <source>
        <dbReference type="PIRSR" id="PIRSR600760-2"/>
    </source>
</evidence>
<keyword evidence="6 7" id="KW-0479">Metal-binding</keyword>
<keyword evidence="4 6" id="KW-0378">Hydrolase</keyword>
<comment type="similarity">
    <text evidence="1 6">Belongs to the inositol monophosphatase superfamily. CysQ family.</text>
</comment>
<feature type="binding site" evidence="6">
    <location>
        <position position="79"/>
    </location>
    <ligand>
        <name>Mg(2+)</name>
        <dbReference type="ChEBI" id="CHEBI:18420"/>
        <label>1</label>
    </ligand>
</feature>
<feature type="binding site" evidence="6">
    <location>
        <position position="63"/>
    </location>
    <ligand>
        <name>substrate</name>
    </ligand>
</feature>
<comment type="caution">
    <text evidence="8">The sequence shown here is derived from an EMBL/GenBank/DDBJ whole genome shotgun (WGS) entry which is preliminary data.</text>
</comment>